<evidence type="ECO:0000313" key="7">
    <source>
        <dbReference type="EMBL" id="TBT84264.1"/>
    </source>
</evidence>
<evidence type="ECO:0000256" key="3">
    <source>
        <dbReference type="ARBA" id="ARBA00022692"/>
    </source>
</evidence>
<feature type="transmembrane region" description="Helical" evidence="6">
    <location>
        <begin position="133"/>
        <end position="152"/>
    </location>
</feature>
<feature type="transmembrane region" description="Helical" evidence="6">
    <location>
        <begin position="348"/>
        <end position="365"/>
    </location>
</feature>
<evidence type="ECO:0000256" key="1">
    <source>
        <dbReference type="ARBA" id="ARBA00004651"/>
    </source>
</evidence>
<dbReference type="EMBL" id="SDMQ01000008">
    <property type="protein sequence ID" value="TBT84264.1"/>
    <property type="molecule type" value="Genomic_DNA"/>
</dbReference>
<evidence type="ECO:0000256" key="6">
    <source>
        <dbReference type="SAM" id="Phobius"/>
    </source>
</evidence>
<feature type="transmembrane region" description="Helical" evidence="6">
    <location>
        <begin position="28"/>
        <end position="48"/>
    </location>
</feature>
<evidence type="ECO:0000256" key="2">
    <source>
        <dbReference type="ARBA" id="ARBA00022475"/>
    </source>
</evidence>
<dbReference type="InterPro" id="IPR001851">
    <property type="entry name" value="ABC_transp_permease"/>
</dbReference>
<dbReference type="PANTHER" id="PTHR43370:SF1">
    <property type="entry name" value="GUANOSINE ABC TRANSPORTER PERMEASE PROTEIN NUPQ"/>
    <property type="match status" value="1"/>
</dbReference>
<feature type="transmembrane region" description="Helical" evidence="6">
    <location>
        <begin position="103"/>
        <end position="127"/>
    </location>
</feature>
<proteinExistence type="predicted"/>
<dbReference type="Pfam" id="PF02653">
    <property type="entry name" value="BPD_transp_2"/>
    <property type="match status" value="1"/>
</dbReference>
<feature type="transmembrane region" description="Helical" evidence="6">
    <location>
        <begin position="372"/>
        <end position="391"/>
    </location>
</feature>
<keyword evidence="8" id="KW-1185">Reference proteome</keyword>
<feature type="transmembrane region" description="Helical" evidence="6">
    <location>
        <begin position="186"/>
        <end position="207"/>
    </location>
</feature>
<sequence>MSTATIALRDEVIRLDQTESREARRARLSSGGLMAGIGLVLLVLAFRTKGEARYALSGYFDAVQLPTFSLPGLPTVLVCGLITLAVGAGFLGGRLNPRLRAGAATLAGIAVMLGLVTWAASGVGLPFQISNQLAGTIALATPLVLGTLGGVLCENSGVVNVAIEGQFLVAAFTAATVGSVTKSIPMALVAAVIAGVLMAAMLAVFAIRYIVDQVVLGVVLNLFASGLTGFIFDQLVQPNSSQLNSAPIMQAIPIPLLSSIPLLGPVLFNQTILVYLAILSVFLVAFLLYRTRWGLRVRSVGEHPEAADTVGISVRAVRWQAVLLGGVFAGLGGAFFTIGSTGAFNKDITVGNGFIALAALIMGRWHPVRAALMAVFFGFVTQLATQLQSLSTPMPSQFLLMLPYIATVIAVAGLIGRSRGPAADGVPYTK</sequence>
<organism evidence="7 8">
    <name type="scientific">Propioniciclava sinopodophylli</name>
    <dbReference type="NCBI Taxonomy" id="1837344"/>
    <lineage>
        <taxon>Bacteria</taxon>
        <taxon>Bacillati</taxon>
        <taxon>Actinomycetota</taxon>
        <taxon>Actinomycetes</taxon>
        <taxon>Propionibacteriales</taxon>
        <taxon>Propionibacteriaceae</taxon>
        <taxon>Propioniciclava</taxon>
    </lineage>
</organism>
<gene>
    <name evidence="7" type="ORF">ET989_08920</name>
</gene>
<keyword evidence="2" id="KW-1003">Cell membrane</keyword>
<dbReference type="Proteomes" id="UP000292373">
    <property type="component" value="Unassembled WGS sequence"/>
</dbReference>
<dbReference type="GO" id="GO:0005886">
    <property type="term" value="C:plasma membrane"/>
    <property type="evidence" value="ECO:0007669"/>
    <property type="project" value="UniProtKB-SubCell"/>
</dbReference>
<feature type="transmembrane region" description="Helical" evidence="6">
    <location>
        <begin position="272"/>
        <end position="289"/>
    </location>
</feature>
<evidence type="ECO:0000256" key="4">
    <source>
        <dbReference type="ARBA" id="ARBA00022989"/>
    </source>
</evidence>
<feature type="transmembrane region" description="Helical" evidence="6">
    <location>
        <begin position="321"/>
        <end position="342"/>
    </location>
</feature>
<dbReference type="AlphaFoldDB" id="A0A4Q9KCU4"/>
<dbReference type="CDD" id="cd06580">
    <property type="entry name" value="TM_PBP1_transp_TpRbsC_like"/>
    <property type="match status" value="1"/>
</dbReference>
<feature type="transmembrane region" description="Helical" evidence="6">
    <location>
        <begin position="214"/>
        <end position="232"/>
    </location>
</feature>
<dbReference type="OrthoDB" id="9792579at2"/>
<comment type="subcellular location">
    <subcellularLocation>
        <location evidence="1">Cell membrane</location>
        <topology evidence="1">Multi-pass membrane protein</topology>
    </subcellularLocation>
</comment>
<dbReference type="RefSeq" id="WP_131168193.1">
    <property type="nucleotide sequence ID" value="NZ_SDMQ01000008.1"/>
</dbReference>
<name>A0A4Q9KCU4_9ACTN</name>
<comment type="caution">
    <text evidence="7">The sequence shown here is derived from an EMBL/GenBank/DDBJ whole genome shotgun (WGS) entry which is preliminary data.</text>
</comment>
<keyword evidence="3 6" id="KW-0812">Transmembrane</keyword>
<feature type="transmembrane region" description="Helical" evidence="6">
    <location>
        <begin position="159"/>
        <end position="180"/>
    </location>
</feature>
<feature type="transmembrane region" description="Helical" evidence="6">
    <location>
        <begin position="68"/>
        <end position="91"/>
    </location>
</feature>
<evidence type="ECO:0000256" key="5">
    <source>
        <dbReference type="ARBA" id="ARBA00023136"/>
    </source>
</evidence>
<keyword evidence="4 6" id="KW-1133">Transmembrane helix</keyword>
<protein>
    <submittedName>
        <fullName evidence="7">ABC transporter permease</fullName>
    </submittedName>
</protein>
<dbReference type="GO" id="GO:0022857">
    <property type="term" value="F:transmembrane transporter activity"/>
    <property type="evidence" value="ECO:0007669"/>
    <property type="project" value="InterPro"/>
</dbReference>
<keyword evidence="5 6" id="KW-0472">Membrane</keyword>
<evidence type="ECO:0000313" key="8">
    <source>
        <dbReference type="Proteomes" id="UP000292373"/>
    </source>
</evidence>
<dbReference type="PANTHER" id="PTHR43370">
    <property type="entry name" value="SUGAR ABC TRANSPORTER INTEGRAL MEMBRANE PROTEIN-RELATED"/>
    <property type="match status" value="1"/>
</dbReference>
<accession>A0A4Q9KCU4</accession>
<reference evidence="7 8" key="1">
    <citation type="submission" date="2019-01" db="EMBL/GenBank/DDBJ databases">
        <title>Lactibacter flavus gen. nov., sp. nov., a novel bacterium of the family Propionibacteriaceae isolated from raw milk and dairy products.</title>
        <authorList>
            <person name="Huptas C."/>
            <person name="Wenning M."/>
            <person name="Breitenwieser F."/>
            <person name="Doll E."/>
            <person name="Von Neubeck M."/>
            <person name="Busse H.-J."/>
            <person name="Scherer S."/>
        </authorList>
    </citation>
    <scope>NUCLEOTIDE SEQUENCE [LARGE SCALE GENOMIC DNA]</scope>
    <source>
        <strain evidence="7 8">KCTC 33808</strain>
    </source>
</reference>
<feature type="transmembrane region" description="Helical" evidence="6">
    <location>
        <begin position="397"/>
        <end position="415"/>
    </location>
</feature>